<dbReference type="GO" id="GO:0004806">
    <property type="term" value="F:triacylglycerol lipase activity"/>
    <property type="evidence" value="ECO:0007669"/>
    <property type="project" value="InterPro"/>
</dbReference>
<keyword evidence="3" id="KW-1185">Reference proteome</keyword>
<evidence type="ECO:0000313" key="3">
    <source>
        <dbReference type="Proteomes" id="UP000324194"/>
    </source>
</evidence>
<dbReference type="PANTHER" id="PTHR34853:SF1">
    <property type="entry name" value="LIPASE 5"/>
    <property type="match status" value="1"/>
</dbReference>
<evidence type="ECO:0008006" key="4">
    <source>
        <dbReference type="Google" id="ProtNLM"/>
    </source>
</evidence>
<dbReference type="GO" id="GO:0016042">
    <property type="term" value="P:lipid catabolic process"/>
    <property type="evidence" value="ECO:0007669"/>
    <property type="project" value="InterPro"/>
</dbReference>
<dbReference type="Gene3D" id="3.40.50.1820">
    <property type="entry name" value="alpha/beta hydrolase"/>
    <property type="match status" value="1"/>
</dbReference>
<evidence type="ECO:0000256" key="1">
    <source>
        <dbReference type="SAM" id="SignalP"/>
    </source>
</evidence>
<keyword evidence="1" id="KW-0732">Signal</keyword>
<feature type="signal peptide" evidence="1">
    <location>
        <begin position="1"/>
        <end position="28"/>
    </location>
</feature>
<dbReference type="SUPFAM" id="SSF53474">
    <property type="entry name" value="alpha/beta-Hydrolases"/>
    <property type="match status" value="1"/>
</dbReference>
<dbReference type="InterPro" id="IPR029058">
    <property type="entry name" value="AB_hydrolase_fold"/>
</dbReference>
<dbReference type="AlphaFoldDB" id="A0A5E4PGH1"/>
<evidence type="ECO:0000313" key="2">
    <source>
        <dbReference type="EMBL" id="VVC75456.1"/>
    </source>
</evidence>
<dbReference type="InterPro" id="IPR005152">
    <property type="entry name" value="Lipase_secreted"/>
</dbReference>
<dbReference type="OrthoDB" id="9798122at2"/>
<organism evidence="2 3">
    <name type="scientific">Aquicella siphonis</name>
    <dbReference type="NCBI Taxonomy" id="254247"/>
    <lineage>
        <taxon>Bacteria</taxon>
        <taxon>Pseudomonadati</taxon>
        <taxon>Pseudomonadota</taxon>
        <taxon>Gammaproteobacteria</taxon>
        <taxon>Legionellales</taxon>
        <taxon>Coxiellaceae</taxon>
        <taxon>Aquicella</taxon>
    </lineage>
</organism>
<protein>
    <recommendedName>
        <fullName evidence="4">Secreted protein</fullName>
    </recommendedName>
</protein>
<dbReference type="Proteomes" id="UP000324194">
    <property type="component" value="Chromosome 1"/>
</dbReference>
<dbReference type="KEGG" id="asip:AQUSIP_07460"/>
<proteinExistence type="predicted"/>
<sequence length="396" mass="44290">MKLPLPVRQIMISCFCLLTFLSVSAVFAQHSRLVNYTYIGEFTTDTARLALQKMPPLDTLEPVYTLDLYKIQYKTPAPNGMTARASGLVAMPALPMNKVSIVSFHHGTRVARSDAPSSNKATNYIYPAVFASSGGYMLVMPDYLGLGDSDLPLHPYVHSETLASSSIDMLIAAKELAAVLHYPINDKLFLAGYSEGGFTTMVTYEALLKNHKELPVTAAAPGSAPYDWNETLRFITQQPGPRASLYLAYFFYSMQTYFHYWNGLDVIFKAPYNTLVPLLFDGLHEGSEILQALPSDPRHMLQEAFLDSMINGSDPNIKNLISNFNHYDFKSTSPLLLVGTKGDHNVPYHGAEIAYQQLKSKSDMVYIKHVSDVLDHVQAAPFVLKEQLEFFKRYEN</sequence>
<accession>A0A5E4PGH1</accession>
<reference evidence="2 3" key="1">
    <citation type="submission" date="2019-08" db="EMBL/GenBank/DDBJ databases">
        <authorList>
            <person name="Guy L."/>
        </authorList>
    </citation>
    <scope>NUCLEOTIDE SEQUENCE [LARGE SCALE GENOMIC DNA]</scope>
    <source>
        <strain evidence="2 3">SGT-108</strain>
    </source>
</reference>
<name>A0A5E4PGH1_9COXI</name>
<dbReference type="EMBL" id="LR699119">
    <property type="protein sequence ID" value="VVC75456.1"/>
    <property type="molecule type" value="Genomic_DNA"/>
</dbReference>
<feature type="chain" id="PRO_5022995896" description="Secreted protein" evidence="1">
    <location>
        <begin position="29"/>
        <end position="396"/>
    </location>
</feature>
<dbReference type="PIRSF" id="PIRSF029171">
    <property type="entry name" value="Esterase_LipA"/>
    <property type="match status" value="1"/>
</dbReference>
<dbReference type="PANTHER" id="PTHR34853">
    <property type="match status" value="1"/>
</dbReference>
<gene>
    <name evidence="2" type="ORF">AQUSIP_07460</name>
</gene>
<dbReference type="RefSeq" id="WP_148338762.1">
    <property type="nucleotide sequence ID" value="NZ_LR699119.1"/>
</dbReference>
<dbReference type="Gene3D" id="1.10.260.160">
    <property type="match status" value="1"/>
</dbReference>